<name>A0A562Y8M9_9FLAO</name>
<evidence type="ECO:0000313" key="1">
    <source>
        <dbReference type="EMBL" id="TWO30880.1"/>
    </source>
</evidence>
<accession>A0A562Y8M9</accession>
<dbReference type="AlphaFoldDB" id="A0A562Y8M9"/>
<dbReference type="Proteomes" id="UP000295814">
    <property type="component" value="Unassembled WGS sequence"/>
</dbReference>
<reference evidence="1 2" key="1">
    <citation type="submission" date="2019-03" db="EMBL/GenBank/DDBJ databases">
        <authorList>
            <person name="Zhong Y.L."/>
        </authorList>
    </citation>
    <scope>NUCLEOTIDE SEQUENCE [LARGE SCALE GENOMIC DNA]</scope>
    <source>
        <strain evidence="1 2">W255</strain>
    </source>
</reference>
<dbReference type="RefSeq" id="WP_133357547.1">
    <property type="nucleotide sequence ID" value="NZ_SMZJ02000015.1"/>
</dbReference>
<dbReference type="InterPro" id="IPR054207">
    <property type="entry name" value="DUF6913"/>
</dbReference>
<dbReference type="EMBL" id="SMZJ02000015">
    <property type="protein sequence ID" value="TWO30880.1"/>
    <property type="molecule type" value="Genomic_DNA"/>
</dbReference>
<organism evidence="1 2">
    <name type="scientific">Seonamhaeicola sediminis</name>
    <dbReference type="NCBI Taxonomy" id="2528206"/>
    <lineage>
        <taxon>Bacteria</taxon>
        <taxon>Pseudomonadati</taxon>
        <taxon>Bacteroidota</taxon>
        <taxon>Flavobacteriia</taxon>
        <taxon>Flavobacteriales</taxon>
        <taxon>Flavobacteriaceae</taxon>
    </lineage>
</organism>
<dbReference type="OrthoDB" id="1430532at2"/>
<sequence>MFLKGFKEKSNKKYLNKLLSERLVNTTNSEIESLGVILNIEEFNDFESFRKLANSIKVKANKIKIIAFSESKQDNLNSWEVCFNPKDFGWNGIVKNVELESFLNIEFDALISYYQDDILELKMITAASKAKFKIGILKTDERINDLIIKTDITEFQVFKNEIFRYLTILNKIKNE</sequence>
<proteinExistence type="predicted"/>
<protein>
    <submittedName>
        <fullName evidence="1">Uncharacterized protein</fullName>
    </submittedName>
</protein>
<reference evidence="1 2" key="2">
    <citation type="submission" date="2019-07" db="EMBL/GenBank/DDBJ databases">
        <title>Seonamhaeicola sp. W255 draft genome.</title>
        <authorList>
            <person name="Zhang X.-Y."/>
            <person name="Zhang R."/>
            <person name="Zhong Y.-L."/>
            <person name="Du Z.-J."/>
        </authorList>
    </citation>
    <scope>NUCLEOTIDE SEQUENCE [LARGE SCALE GENOMIC DNA]</scope>
    <source>
        <strain evidence="1 2">W255</strain>
    </source>
</reference>
<comment type="caution">
    <text evidence="1">The sequence shown here is derived from an EMBL/GenBank/DDBJ whole genome shotgun (WGS) entry which is preliminary data.</text>
</comment>
<dbReference type="Pfam" id="PF21857">
    <property type="entry name" value="DUF6913"/>
    <property type="match status" value="1"/>
</dbReference>
<evidence type="ECO:0000313" key="2">
    <source>
        <dbReference type="Proteomes" id="UP000295814"/>
    </source>
</evidence>
<keyword evidence="2" id="KW-1185">Reference proteome</keyword>
<gene>
    <name evidence="1" type="ORF">E1J38_014315</name>
</gene>